<comment type="caution">
    <text evidence="3">The sequence shown here is derived from an EMBL/GenBank/DDBJ whole genome shotgun (WGS) entry which is preliminary data.</text>
</comment>
<dbReference type="InterPro" id="IPR041524">
    <property type="entry name" value="GH131_N"/>
</dbReference>
<dbReference type="PANTHER" id="PTHR34612">
    <property type="entry name" value="GH131_N DOMAIN-CONTAINING PROTEIN"/>
    <property type="match status" value="1"/>
</dbReference>
<evidence type="ECO:0000313" key="3">
    <source>
        <dbReference type="EMBL" id="OAA67127.1"/>
    </source>
</evidence>
<sequence>MHALASLLLTAGVAVAVPASSSSSSAAASTPTAAAAAAATVKCPIVFDGRVPPSLKLADFDASGSGSPFNPGYVKGNDLKWSDILLLPSVAAPSRFDAAVNSSGAKPFQAVEVTLSDKSIFQKQQGFRRAGLQFNGDTNTGSPGYTGIKTLHFSVQQDAQRPLNLSHEYLNVWHESSDYSADQIMFQTGTLIDQAGLPKNTWKVLSRTNKLLWSTPLVAADWQNFALTLDFNKNTVQVYYSQGSDPLKSVLTATADDLTGAGEYQIGILKKPTGTSDVVNSGFQESGLKEGLIYGGIFIEDSANGCVSL</sequence>
<dbReference type="Proteomes" id="UP000076874">
    <property type="component" value="Unassembled WGS sequence"/>
</dbReference>
<protein>
    <recommendedName>
        <fullName evidence="2">Glycoside hydrolase 131 catalytic N-terminal domain-containing protein</fullName>
    </recommendedName>
</protein>
<organism evidence="3 4">
    <name type="scientific">Niveomyces insectorum RCEF 264</name>
    <dbReference type="NCBI Taxonomy" id="1081102"/>
    <lineage>
        <taxon>Eukaryota</taxon>
        <taxon>Fungi</taxon>
        <taxon>Dikarya</taxon>
        <taxon>Ascomycota</taxon>
        <taxon>Pezizomycotina</taxon>
        <taxon>Sordariomycetes</taxon>
        <taxon>Hypocreomycetidae</taxon>
        <taxon>Hypocreales</taxon>
        <taxon>Cordycipitaceae</taxon>
        <taxon>Niveomyces</taxon>
    </lineage>
</organism>
<gene>
    <name evidence="3" type="ORF">SPI_01703</name>
</gene>
<dbReference type="STRING" id="1081102.A0A167Z5Q2"/>
<feature type="chain" id="PRO_5007894932" description="Glycoside hydrolase 131 catalytic N-terminal domain-containing protein" evidence="1">
    <location>
        <begin position="17"/>
        <end position="309"/>
    </location>
</feature>
<evidence type="ECO:0000313" key="4">
    <source>
        <dbReference type="Proteomes" id="UP000076874"/>
    </source>
</evidence>
<accession>A0A167Z5Q2</accession>
<dbReference type="Gene3D" id="2.60.120.1160">
    <property type="match status" value="1"/>
</dbReference>
<keyword evidence="1" id="KW-0732">Signal</keyword>
<feature type="domain" description="Glycoside hydrolase 131 catalytic N-terminal" evidence="2">
    <location>
        <begin position="45"/>
        <end position="305"/>
    </location>
</feature>
<proteinExistence type="predicted"/>
<keyword evidence="4" id="KW-1185">Reference proteome</keyword>
<evidence type="ECO:0000259" key="2">
    <source>
        <dbReference type="Pfam" id="PF18271"/>
    </source>
</evidence>
<feature type="signal peptide" evidence="1">
    <location>
        <begin position="1"/>
        <end position="16"/>
    </location>
</feature>
<dbReference type="PANTHER" id="PTHR34612:SF4">
    <property type="entry name" value="GLYCOSIDE HYDROLASE 131 CATALYTIC N-TERMINAL DOMAIN-CONTAINING PROTEIN"/>
    <property type="match status" value="1"/>
</dbReference>
<name>A0A167Z5Q2_9HYPO</name>
<dbReference type="OrthoDB" id="5283326at2759"/>
<reference evidence="3 4" key="1">
    <citation type="journal article" date="2016" name="Genome Biol. Evol.">
        <title>Divergent and convergent evolution of fungal pathogenicity.</title>
        <authorList>
            <person name="Shang Y."/>
            <person name="Xiao G."/>
            <person name="Zheng P."/>
            <person name="Cen K."/>
            <person name="Zhan S."/>
            <person name="Wang C."/>
        </authorList>
    </citation>
    <scope>NUCLEOTIDE SEQUENCE [LARGE SCALE GENOMIC DNA]</scope>
    <source>
        <strain evidence="3 4">RCEF 264</strain>
    </source>
</reference>
<dbReference type="EMBL" id="AZHD01000002">
    <property type="protein sequence ID" value="OAA67127.1"/>
    <property type="molecule type" value="Genomic_DNA"/>
</dbReference>
<evidence type="ECO:0000256" key="1">
    <source>
        <dbReference type="SAM" id="SignalP"/>
    </source>
</evidence>
<dbReference type="Pfam" id="PF18271">
    <property type="entry name" value="GH131_N"/>
    <property type="match status" value="1"/>
</dbReference>
<dbReference type="AlphaFoldDB" id="A0A167Z5Q2"/>